<dbReference type="KEGG" id="caqu:CAQU_07800"/>
<dbReference type="PANTHER" id="PTHR30627:SF24">
    <property type="entry name" value="PENICILLIN-BINDING PROTEIN 4B"/>
    <property type="match status" value="1"/>
</dbReference>
<dbReference type="STRING" id="1431546.CAQU_07800"/>
<feature type="domain" description="Penicillin-binding protein transpeptidase" evidence="2">
    <location>
        <begin position="329"/>
        <end position="579"/>
    </location>
</feature>
<feature type="chain" id="PRO_5038576054" evidence="1">
    <location>
        <begin position="21"/>
        <end position="608"/>
    </location>
</feature>
<evidence type="ECO:0000259" key="3">
    <source>
        <dbReference type="Pfam" id="PF05223"/>
    </source>
</evidence>
<dbReference type="AlphaFoldDB" id="A0A1L7CGK0"/>
<organism evidence="4 5">
    <name type="scientific">Corynebacterium aquilae DSM 44791</name>
    <dbReference type="NCBI Taxonomy" id="1431546"/>
    <lineage>
        <taxon>Bacteria</taxon>
        <taxon>Bacillati</taxon>
        <taxon>Actinomycetota</taxon>
        <taxon>Actinomycetes</taxon>
        <taxon>Mycobacteriales</taxon>
        <taxon>Corynebacteriaceae</taxon>
        <taxon>Corynebacterium</taxon>
    </lineage>
</organism>
<proteinExistence type="predicted"/>
<dbReference type="GO" id="GO:0005886">
    <property type="term" value="C:plasma membrane"/>
    <property type="evidence" value="ECO:0007669"/>
    <property type="project" value="TreeGrafter"/>
</dbReference>
<dbReference type="GO" id="GO:0071555">
    <property type="term" value="P:cell wall organization"/>
    <property type="evidence" value="ECO:0007669"/>
    <property type="project" value="TreeGrafter"/>
</dbReference>
<gene>
    <name evidence="4" type="ORF">CAQU_07800</name>
</gene>
<dbReference type="RefSeq" id="WP_075726617.1">
    <property type="nucleotide sequence ID" value="NZ_CP009245.1"/>
</dbReference>
<keyword evidence="1" id="KW-0732">Signal</keyword>
<keyword evidence="4" id="KW-0132">Cell division</keyword>
<dbReference type="PROSITE" id="PS51257">
    <property type="entry name" value="PROKAR_LIPOPROTEIN"/>
    <property type="match status" value="1"/>
</dbReference>
<name>A0A1L7CGK0_9CORY</name>
<keyword evidence="5" id="KW-1185">Reference proteome</keyword>
<sequence>MKTVVSVLSVAALAGLGLVACTPKPDLPQPVVQEFLDAVAAKDFQAAAELTDSRSAALADLTASYEGLQADGFSGEVDKATISGDNATAEYSMKWSFPRQRVWDYDNSMMLSRTPKGWVIRWQPSVLYPGLGANQHMELRAITPPKAGVLSADGAEILAPGTYYRILIDPAATNSAAVRAAAARIATAIQQVHAADDRVGLVDAKKLMDQANGASYPISVAMLTEAQYLPIKEQLQDFPGIRVNPEAGMINTDPSFAPEIMSRVENIVHDEVEGAKGWQVIAANNNGAQLEVLTRHDPQPAPAIRVSLDKNVQDAAQKAVDLRREMKAMMVVIKPSTGDIMAVAQTPAADGDGDVAMSGQYPPGSTFKMITATAGVEHQDLSNQSIVPCPGTMDIGHRIVTNYNGFSKGNVPLQSAFAASCNTTFADISSKLEPGQLQATAKQFGVGLDYDIPGINSMTGSVPQGEELVDRTEAGFGQGKDLASPFGMALAAATAAAGHTPTPTLISGHTTTVSEKVDPPSAHAIEELRAMMRAVVTSGTARGMQAQGEIFGKTGEAEISGGSHAWFVGYRGDMAFATLIVLGGGSESAVAITDHFLRTLDENTTPVE</sequence>
<dbReference type="GO" id="GO:0008658">
    <property type="term" value="F:penicillin binding"/>
    <property type="evidence" value="ECO:0007669"/>
    <property type="project" value="InterPro"/>
</dbReference>
<dbReference type="OrthoDB" id="5241017at2"/>
<evidence type="ECO:0000259" key="2">
    <source>
        <dbReference type="Pfam" id="PF00905"/>
    </source>
</evidence>
<dbReference type="InterPro" id="IPR050515">
    <property type="entry name" value="Beta-lactam/transpept"/>
</dbReference>
<evidence type="ECO:0000313" key="4">
    <source>
        <dbReference type="EMBL" id="APT84990.1"/>
    </source>
</evidence>
<keyword evidence="4" id="KW-0131">Cell cycle</keyword>
<evidence type="ECO:0000256" key="1">
    <source>
        <dbReference type="SAM" id="SignalP"/>
    </source>
</evidence>
<dbReference type="Pfam" id="PF05223">
    <property type="entry name" value="MecA_N"/>
    <property type="match status" value="1"/>
</dbReference>
<feature type="signal peptide" evidence="1">
    <location>
        <begin position="1"/>
        <end position="20"/>
    </location>
</feature>
<protein>
    <submittedName>
        <fullName evidence="4">Cell division protein FtsI</fullName>
    </submittedName>
</protein>
<dbReference type="InterPro" id="IPR032710">
    <property type="entry name" value="NTF2-like_dom_sf"/>
</dbReference>
<dbReference type="GO" id="GO:0071972">
    <property type="term" value="F:peptidoglycan L,D-transpeptidase activity"/>
    <property type="evidence" value="ECO:0007669"/>
    <property type="project" value="TreeGrafter"/>
</dbReference>
<dbReference type="Pfam" id="PF00905">
    <property type="entry name" value="Transpeptidase"/>
    <property type="match status" value="1"/>
</dbReference>
<reference evidence="4 5" key="1">
    <citation type="submission" date="2014-08" db="EMBL/GenBank/DDBJ databases">
        <title>Complete genome sequence of Corynebacterium aquilae S-613T(T) (=DSM 44791(T)), isolated from the choana of a healthy golden eagle.</title>
        <authorList>
            <person name="Ruckert C."/>
            <person name="Albersmeier A."/>
            <person name="Winkler A."/>
            <person name="Kalinowski J."/>
        </authorList>
    </citation>
    <scope>NUCLEOTIDE SEQUENCE [LARGE SCALE GENOMIC DNA]</scope>
    <source>
        <strain evidence="4 5">S-613</strain>
    </source>
</reference>
<dbReference type="EMBL" id="CP009245">
    <property type="protein sequence ID" value="APT84990.1"/>
    <property type="molecule type" value="Genomic_DNA"/>
</dbReference>
<dbReference type="Gene3D" id="3.40.710.10">
    <property type="entry name" value="DD-peptidase/beta-lactamase superfamily"/>
    <property type="match status" value="1"/>
</dbReference>
<accession>A0A1L7CGK0</accession>
<dbReference type="GO" id="GO:0051301">
    <property type="term" value="P:cell division"/>
    <property type="evidence" value="ECO:0007669"/>
    <property type="project" value="UniProtKB-KW"/>
</dbReference>
<dbReference type="GO" id="GO:0046677">
    <property type="term" value="P:response to antibiotic"/>
    <property type="evidence" value="ECO:0007669"/>
    <property type="project" value="InterPro"/>
</dbReference>
<dbReference type="InterPro" id="IPR007887">
    <property type="entry name" value="MecA_N"/>
</dbReference>
<dbReference type="InterPro" id="IPR012338">
    <property type="entry name" value="Beta-lactam/transpept-like"/>
</dbReference>
<dbReference type="SUPFAM" id="SSF54427">
    <property type="entry name" value="NTF2-like"/>
    <property type="match status" value="1"/>
</dbReference>
<dbReference type="SUPFAM" id="SSF56601">
    <property type="entry name" value="beta-lactamase/transpeptidase-like"/>
    <property type="match status" value="1"/>
</dbReference>
<dbReference type="InterPro" id="IPR001460">
    <property type="entry name" value="PCN-bd_Tpept"/>
</dbReference>
<dbReference type="PANTHER" id="PTHR30627">
    <property type="entry name" value="PEPTIDOGLYCAN D,D-TRANSPEPTIDASE"/>
    <property type="match status" value="1"/>
</dbReference>
<dbReference type="Proteomes" id="UP000185478">
    <property type="component" value="Chromosome"/>
</dbReference>
<evidence type="ECO:0000313" key="5">
    <source>
        <dbReference type="Proteomes" id="UP000185478"/>
    </source>
</evidence>
<feature type="domain" description="NTF2-like N-terminal transpeptidase" evidence="3">
    <location>
        <begin position="28"/>
        <end position="135"/>
    </location>
</feature>